<name>A0A6G1H1Q6_9PEZI</name>
<gene>
    <name evidence="2" type="ORF">K402DRAFT_393104</name>
</gene>
<dbReference type="AlphaFoldDB" id="A0A6G1H1Q6"/>
<feature type="compositionally biased region" description="Polar residues" evidence="1">
    <location>
        <begin position="62"/>
        <end position="74"/>
    </location>
</feature>
<dbReference type="Proteomes" id="UP000800041">
    <property type="component" value="Unassembled WGS sequence"/>
</dbReference>
<feature type="region of interest" description="Disordered" evidence="1">
    <location>
        <begin position="62"/>
        <end position="86"/>
    </location>
</feature>
<evidence type="ECO:0000313" key="2">
    <source>
        <dbReference type="EMBL" id="KAF1986950.1"/>
    </source>
</evidence>
<proteinExistence type="predicted"/>
<feature type="region of interest" description="Disordered" evidence="1">
    <location>
        <begin position="1"/>
        <end position="25"/>
    </location>
</feature>
<dbReference type="EMBL" id="ML977154">
    <property type="protein sequence ID" value="KAF1986950.1"/>
    <property type="molecule type" value="Genomic_DNA"/>
</dbReference>
<evidence type="ECO:0000256" key="1">
    <source>
        <dbReference type="SAM" id="MobiDB-lite"/>
    </source>
</evidence>
<organism evidence="2 3">
    <name type="scientific">Aulographum hederae CBS 113979</name>
    <dbReference type="NCBI Taxonomy" id="1176131"/>
    <lineage>
        <taxon>Eukaryota</taxon>
        <taxon>Fungi</taxon>
        <taxon>Dikarya</taxon>
        <taxon>Ascomycota</taxon>
        <taxon>Pezizomycotina</taxon>
        <taxon>Dothideomycetes</taxon>
        <taxon>Pleosporomycetidae</taxon>
        <taxon>Aulographales</taxon>
        <taxon>Aulographaceae</taxon>
    </lineage>
</organism>
<sequence length="165" mass="17987">MPADLIEMNGERAASATVTQHRSRTTSTSSSVALCEPLSALSKVLRPAGRVCAGFLHARPVKQSQSHSRLSHQARSAVHDRRYAGQSMRGQTLSEELIIRLDSVSRGAKSLQVAAGKLKLGPLHDPGTPGQSYQALNLHFFRINLNEHQNIRSRRGAGSHSKTYL</sequence>
<accession>A0A6G1H1Q6</accession>
<evidence type="ECO:0000313" key="3">
    <source>
        <dbReference type="Proteomes" id="UP000800041"/>
    </source>
</evidence>
<reference evidence="2" key="1">
    <citation type="journal article" date="2020" name="Stud. Mycol.">
        <title>101 Dothideomycetes genomes: a test case for predicting lifestyles and emergence of pathogens.</title>
        <authorList>
            <person name="Haridas S."/>
            <person name="Albert R."/>
            <person name="Binder M."/>
            <person name="Bloem J."/>
            <person name="Labutti K."/>
            <person name="Salamov A."/>
            <person name="Andreopoulos B."/>
            <person name="Baker S."/>
            <person name="Barry K."/>
            <person name="Bills G."/>
            <person name="Bluhm B."/>
            <person name="Cannon C."/>
            <person name="Castanera R."/>
            <person name="Culley D."/>
            <person name="Daum C."/>
            <person name="Ezra D."/>
            <person name="Gonzalez J."/>
            <person name="Henrissat B."/>
            <person name="Kuo A."/>
            <person name="Liang C."/>
            <person name="Lipzen A."/>
            <person name="Lutzoni F."/>
            <person name="Magnuson J."/>
            <person name="Mondo S."/>
            <person name="Nolan M."/>
            <person name="Ohm R."/>
            <person name="Pangilinan J."/>
            <person name="Park H.-J."/>
            <person name="Ramirez L."/>
            <person name="Alfaro M."/>
            <person name="Sun H."/>
            <person name="Tritt A."/>
            <person name="Yoshinaga Y."/>
            <person name="Zwiers L.-H."/>
            <person name="Turgeon B."/>
            <person name="Goodwin S."/>
            <person name="Spatafora J."/>
            <person name="Crous P."/>
            <person name="Grigoriev I."/>
        </authorList>
    </citation>
    <scope>NUCLEOTIDE SEQUENCE</scope>
    <source>
        <strain evidence="2">CBS 113979</strain>
    </source>
</reference>
<protein>
    <submittedName>
        <fullName evidence="2">Uncharacterized protein</fullName>
    </submittedName>
</protein>
<keyword evidence="3" id="KW-1185">Reference proteome</keyword>